<accession>A0A1H3DLF6</accession>
<gene>
    <name evidence="3" type="ORF">SAMN04487960_104315</name>
    <name evidence="4" type="ORF">SAMN04487960_1135</name>
</gene>
<evidence type="ECO:0000313" key="3">
    <source>
        <dbReference type="EMBL" id="SDW85388.1"/>
    </source>
</evidence>
<evidence type="ECO:0000259" key="2">
    <source>
        <dbReference type="SMART" id="SM00091"/>
    </source>
</evidence>
<protein>
    <submittedName>
        <fullName evidence="4">CHASE domain-containing protein</fullName>
    </submittedName>
</protein>
<keyword evidence="5" id="KW-1185">Reference proteome</keyword>
<dbReference type="Proteomes" id="UP000199675">
    <property type="component" value="Unassembled WGS sequence"/>
</dbReference>
<dbReference type="Gene3D" id="3.30.450.20">
    <property type="entry name" value="PAS domain"/>
    <property type="match status" value="1"/>
</dbReference>
<keyword evidence="1" id="KW-0472">Membrane</keyword>
<dbReference type="Gene3D" id="3.30.450.350">
    <property type="entry name" value="CHASE domain"/>
    <property type="match status" value="1"/>
</dbReference>
<dbReference type="InterPro" id="IPR035965">
    <property type="entry name" value="PAS-like_dom_sf"/>
</dbReference>
<keyword evidence="1" id="KW-1133">Transmembrane helix</keyword>
<dbReference type="RefSeq" id="WP_091812551.1">
    <property type="nucleotide sequence ID" value="NZ_FNNE01000004.1"/>
</dbReference>
<dbReference type="InterPro" id="IPR000014">
    <property type="entry name" value="PAS"/>
</dbReference>
<dbReference type="SMART" id="SM00091">
    <property type="entry name" value="PAS"/>
    <property type="match status" value="1"/>
</dbReference>
<dbReference type="EMBL" id="FNNE01000004">
    <property type="protein sequence ID" value="SDW85388.1"/>
    <property type="molecule type" value="Genomic_DNA"/>
</dbReference>
<sequence>MPRALQQGSRSLRRLLLLPGLPLLVLVVIVIATAWLAQTASTEGRSLTTQLLTTRQLGHAARFEAHFSLLVESARRMAASRIDTPMQFRQQANAFLSQHPDLLGVELIRRVPGSQRLQVEQRISEELGQPMQFRQWQQLMTGSPIEARDDYLVVRWSTARSDMEDSGSGIGPGLLATSVPQWPRELENALVQQMVTTTPLSTVESGGVNGHSLRIFVPINREDVVSIAMAPSHWLGGLFGAYQDPRIRFTVHDLNQHNKIPLYVSPAEGAVVAERALRSEVAAGNRHWMITTFPTRELYQQANARTVRQLWLAGAGFAVAASSLLAMTLLARRFYQRRLALSNDQQARLDTRRKNLEVEKSILRQALEDSGHRTRDLIALAGGLIAELDEKGQTGFVSEQISEVLGIPPSLLVDQPFEARVAPDSLESFHSTLAAARESRAVERADLNLLSEDNHCLPVTLRVKTVTDPVHGCTGFRLSVIPRQ</sequence>
<name>A0A1H3DLF6_9GAMM</name>
<dbReference type="AlphaFoldDB" id="A0A1H3DLF6"/>
<evidence type="ECO:0000313" key="4">
    <source>
        <dbReference type="EMBL" id="SDX67160.1"/>
    </source>
</evidence>
<dbReference type="STRING" id="488533.SAMN04487960_104315"/>
<reference evidence="4 5" key="1">
    <citation type="submission" date="2016-10" db="EMBL/GenBank/DDBJ databases">
        <authorList>
            <person name="de Groot N.N."/>
        </authorList>
    </citation>
    <scope>NUCLEOTIDE SEQUENCE [LARGE SCALE GENOMIC DNA]</scope>
    <source>
        <strain evidence="4 5">CGMCC 1.7059</strain>
    </source>
</reference>
<dbReference type="InterPro" id="IPR042240">
    <property type="entry name" value="CHASE_sf"/>
</dbReference>
<evidence type="ECO:0000313" key="5">
    <source>
        <dbReference type="Proteomes" id="UP000199675"/>
    </source>
</evidence>
<feature type="domain" description="PAS" evidence="2">
    <location>
        <begin position="372"/>
        <end position="438"/>
    </location>
</feature>
<dbReference type="SUPFAM" id="SSF55785">
    <property type="entry name" value="PYP-like sensor domain (PAS domain)"/>
    <property type="match status" value="1"/>
</dbReference>
<proteinExistence type="predicted"/>
<feature type="transmembrane region" description="Helical" evidence="1">
    <location>
        <begin position="310"/>
        <end position="331"/>
    </location>
</feature>
<dbReference type="OrthoDB" id="6347338at2"/>
<organism evidence="4 5">
    <name type="scientific">Marinobacter mobilis</name>
    <dbReference type="NCBI Taxonomy" id="488533"/>
    <lineage>
        <taxon>Bacteria</taxon>
        <taxon>Pseudomonadati</taxon>
        <taxon>Pseudomonadota</taxon>
        <taxon>Gammaproteobacteria</taxon>
        <taxon>Pseudomonadales</taxon>
        <taxon>Marinobacteraceae</taxon>
        <taxon>Marinobacter</taxon>
    </lineage>
</organism>
<keyword evidence="1" id="KW-0812">Transmembrane</keyword>
<dbReference type="CDD" id="cd00130">
    <property type="entry name" value="PAS"/>
    <property type="match status" value="1"/>
</dbReference>
<dbReference type="EMBL" id="FNNE01000013">
    <property type="protein sequence ID" value="SDX67160.1"/>
    <property type="molecule type" value="Genomic_DNA"/>
</dbReference>
<evidence type="ECO:0000256" key="1">
    <source>
        <dbReference type="SAM" id="Phobius"/>
    </source>
</evidence>